<feature type="region of interest" description="Disordered" evidence="1">
    <location>
        <begin position="332"/>
        <end position="363"/>
    </location>
</feature>
<feature type="transmembrane region" description="Helical" evidence="2">
    <location>
        <begin position="42"/>
        <end position="59"/>
    </location>
</feature>
<dbReference type="EMBL" id="JBHSAQ010000001">
    <property type="protein sequence ID" value="MFC3956863.1"/>
    <property type="molecule type" value="Genomic_DNA"/>
</dbReference>
<gene>
    <name evidence="3" type="ORF">ACFOUR_00555</name>
</gene>
<keyword evidence="2" id="KW-0812">Transmembrane</keyword>
<feature type="transmembrane region" description="Helical" evidence="2">
    <location>
        <begin position="296"/>
        <end position="319"/>
    </location>
</feature>
<evidence type="ECO:0008006" key="5">
    <source>
        <dbReference type="Google" id="ProtNLM"/>
    </source>
</evidence>
<dbReference type="Pfam" id="PF25927">
    <property type="entry name" value="DUF7972"/>
    <property type="match status" value="1"/>
</dbReference>
<dbReference type="Proteomes" id="UP001595846">
    <property type="component" value="Unassembled WGS sequence"/>
</dbReference>
<reference evidence="3 4" key="1">
    <citation type="journal article" date="2019" name="Int. J. Syst. Evol. Microbiol.">
        <title>The Global Catalogue of Microorganisms (GCM) 10K type strain sequencing project: providing services to taxonomists for standard genome sequencing and annotation.</title>
        <authorList>
            <consortium name="The Broad Institute Genomics Platform"/>
            <consortium name="The Broad Institute Genome Sequencing Center for Infectious Disease"/>
            <person name="Wu L."/>
            <person name="Ma J."/>
        </authorList>
    </citation>
    <scope>NUCLEOTIDE SEQUENCE [LARGE SCALE GENOMIC DNA]</scope>
    <source>
        <strain evidence="3 4">IBRC-M 10256</strain>
    </source>
</reference>
<accession>A0ABD5NIS9</accession>
<dbReference type="GeneID" id="73904976"/>
<name>A0ABD5NIS9_9EURY</name>
<keyword evidence="2" id="KW-1133">Transmembrane helix</keyword>
<dbReference type="RefSeq" id="WP_256532197.1">
    <property type="nucleotide sequence ID" value="NZ_CP101824.1"/>
</dbReference>
<feature type="transmembrane region" description="Helical" evidence="2">
    <location>
        <begin position="79"/>
        <end position="99"/>
    </location>
</feature>
<keyword evidence="4" id="KW-1185">Reference proteome</keyword>
<protein>
    <recommendedName>
        <fullName evidence="5">Archaeal flagella assembly protein J</fullName>
    </recommendedName>
</protein>
<proteinExistence type="predicted"/>
<keyword evidence="2" id="KW-0472">Membrane</keyword>
<comment type="caution">
    <text evidence="3">The sequence shown here is derived from an EMBL/GenBank/DDBJ whole genome shotgun (WGS) entry which is preliminary data.</text>
</comment>
<evidence type="ECO:0000313" key="3">
    <source>
        <dbReference type="EMBL" id="MFC3956863.1"/>
    </source>
</evidence>
<evidence type="ECO:0000313" key="4">
    <source>
        <dbReference type="Proteomes" id="UP001595846"/>
    </source>
</evidence>
<sequence>MAADADDGESTDRTIGADSSLADGANPFDRSLEWVVLEGNRLVVATVFVLVVFLATLVLETTGVISFTSPSSMTRVASGLIAGTFSLVTVVVSINQLILSREFVAAGTAEDRLEGVESVRTDIADLADVPAAPAAPAALLEVLAETMNRRAVALESAVGSGDASVKTPVQRYAVEVQRDTARLDDALDATSFDAFDTLSLAARFDDDWYRYAGEHLLNAHEESLEPGATAALEDVRSALRLFAVAREHFKTTYLQRELTRFSQLTIGFGVPSILAAVFLGVTYADAAGPTLSYTALPAVVSVIVTIAIAPVALLAAYILRTATITRRTASTGPMLPTKAAEEGPFDVTDSEDGRVSVSDGDRL</sequence>
<evidence type="ECO:0000256" key="1">
    <source>
        <dbReference type="SAM" id="MobiDB-lite"/>
    </source>
</evidence>
<feature type="transmembrane region" description="Helical" evidence="2">
    <location>
        <begin position="264"/>
        <end position="284"/>
    </location>
</feature>
<organism evidence="3 4">
    <name type="scientific">Halovivax cerinus</name>
    <dbReference type="NCBI Taxonomy" id="1487865"/>
    <lineage>
        <taxon>Archaea</taxon>
        <taxon>Methanobacteriati</taxon>
        <taxon>Methanobacteriota</taxon>
        <taxon>Stenosarchaea group</taxon>
        <taxon>Halobacteria</taxon>
        <taxon>Halobacteriales</taxon>
        <taxon>Natrialbaceae</taxon>
        <taxon>Halovivax</taxon>
    </lineage>
</organism>
<dbReference type="InterPro" id="IPR058278">
    <property type="entry name" value="DUF7972"/>
</dbReference>
<feature type="compositionally biased region" description="Basic and acidic residues" evidence="1">
    <location>
        <begin position="351"/>
        <end position="363"/>
    </location>
</feature>
<dbReference type="AlphaFoldDB" id="A0ABD5NIS9"/>
<evidence type="ECO:0000256" key="2">
    <source>
        <dbReference type="SAM" id="Phobius"/>
    </source>
</evidence>